<dbReference type="EMBL" id="JAEEGC010000018">
    <property type="protein sequence ID" value="MBV7272075.1"/>
    <property type="molecule type" value="Genomic_DNA"/>
</dbReference>
<dbReference type="Proteomes" id="UP000694308">
    <property type="component" value="Unassembled WGS sequence"/>
</dbReference>
<reference evidence="2" key="1">
    <citation type="submission" date="2020-12" db="EMBL/GenBank/DDBJ databases">
        <title>Clostridium thailandense sp. nov., a novel acetogenic bacterium isolated from peat land soil in Thailand.</title>
        <authorList>
            <person name="Chaikitkaew S."/>
            <person name="Birkeland N.K."/>
        </authorList>
    </citation>
    <scope>NUCLEOTIDE SEQUENCE</scope>
    <source>
        <strain evidence="2">PL3</strain>
    </source>
</reference>
<comment type="caution">
    <text evidence="2">The sequence shown here is derived from an EMBL/GenBank/DDBJ whole genome shotgun (WGS) entry which is preliminary data.</text>
</comment>
<dbReference type="InterPro" id="IPR046740">
    <property type="entry name" value="DUF6790"/>
</dbReference>
<dbReference type="RefSeq" id="WP_218319109.1">
    <property type="nucleotide sequence ID" value="NZ_JAEEGC010000018.1"/>
</dbReference>
<proteinExistence type="predicted"/>
<gene>
    <name evidence="2" type="ORF">I6U48_03975</name>
</gene>
<keyword evidence="3" id="KW-1185">Reference proteome</keyword>
<keyword evidence="1" id="KW-0812">Transmembrane</keyword>
<protein>
    <submittedName>
        <fullName evidence="2">Uncharacterized protein</fullName>
    </submittedName>
</protein>
<feature type="transmembrane region" description="Helical" evidence="1">
    <location>
        <begin position="6"/>
        <end position="29"/>
    </location>
</feature>
<dbReference type="Pfam" id="PF20589">
    <property type="entry name" value="DUF6790"/>
    <property type="match status" value="1"/>
</dbReference>
<accession>A0A949WQ10</accession>
<dbReference type="AlphaFoldDB" id="A0A949WQ10"/>
<keyword evidence="1" id="KW-0472">Membrane</keyword>
<evidence type="ECO:0000313" key="3">
    <source>
        <dbReference type="Proteomes" id="UP000694308"/>
    </source>
</evidence>
<sequence length="190" mass="21064">MRKIGLYEISIVVFFALLPIVGISNDIFILKSRTNISNLMFKWFVFSGVGLRLLSAGLKQAANPSFTAKEIFKVNDEKSFPIVREIGFANISFGLLGVLSFCFPGFRLAAAISGGLYFGLAGCLHLFSKKRSKDEFSKLGMPELTAIMCAIDNVIFNAYLPDTVFFHRKGSGNTIIAREEYCTFVCENRG</sequence>
<evidence type="ECO:0000313" key="2">
    <source>
        <dbReference type="EMBL" id="MBV7272075.1"/>
    </source>
</evidence>
<feature type="transmembrane region" description="Helical" evidence="1">
    <location>
        <begin position="41"/>
        <end position="62"/>
    </location>
</feature>
<feature type="transmembrane region" description="Helical" evidence="1">
    <location>
        <begin position="82"/>
        <end position="101"/>
    </location>
</feature>
<organism evidence="2 3">
    <name type="scientific">Clostridium thailandense</name>
    <dbReference type="NCBI Taxonomy" id="2794346"/>
    <lineage>
        <taxon>Bacteria</taxon>
        <taxon>Bacillati</taxon>
        <taxon>Bacillota</taxon>
        <taxon>Clostridia</taxon>
        <taxon>Eubacteriales</taxon>
        <taxon>Clostridiaceae</taxon>
        <taxon>Clostridium</taxon>
    </lineage>
</organism>
<feature type="transmembrane region" description="Helical" evidence="1">
    <location>
        <begin position="108"/>
        <end position="127"/>
    </location>
</feature>
<evidence type="ECO:0000256" key="1">
    <source>
        <dbReference type="SAM" id="Phobius"/>
    </source>
</evidence>
<keyword evidence="1" id="KW-1133">Transmembrane helix</keyword>
<name>A0A949WQ10_9CLOT</name>